<dbReference type="AlphaFoldDB" id="A0A1X0ZZC0"/>
<gene>
    <name evidence="3" type="ORF">BGP82_22885</name>
</gene>
<dbReference type="EMBL" id="MING01000083">
    <property type="protein sequence ID" value="POG04104.1"/>
    <property type="molecule type" value="Genomic_DNA"/>
</dbReference>
<name>A0A1X0ZZC0_PSEPU</name>
<dbReference type="Gene3D" id="2.60.120.1440">
    <property type="match status" value="1"/>
</dbReference>
<evidence type="ECO:0000259" key="1">
    <source>
        <dbReference type="Pfam" id="PF04773"/>
    </source>
</evidence>
<dbReference type="PIRSF" id="PIRSF018266">
    <property type="entry name" value="FecR"/>
    <property type="match status" value="1"/>
</dbReference>
<proteinExistence type="predicted"/>
<feature type="domain" description="FecR protein" evidence="1">
    <location>
        <begin position="115"/>
        <end position="205"/>
    </location>
</feature>
<dbReference type="InterPro" id="IPR006860">
    <property type="entry name" value="FecR"/>
</dbReference>
<dbReference type="Pfam" id="PF04773">
    <property type="entry name" value="FecR"/>
    <property type="match status" value="1"/>
</dbReference>
<dbReference type="Pfam" id="PF16220">
    <property type="entry name" value="DUF4880"/>
    <property type="match status" value="1"/>
</dbReference>
<evidence type="ECO:0000313" key="3">
    <source>
        <dbReference type="EMBL" id="POG04104.1"/>
    </source>
</evidence>
<dbReference type="PANTHER" id="PTHR30273">
    <property type="entry name" value="PERIPLASMIC SIGNAL SENSOR AND SIGMA FACTOR ACTIVATOR FECR-RELATED"/>
    <property type="match status" value="1"/>
</dbReference>
<dbReference type="InterPro" id="IPR032623">
    <property type="entry name" value="FecR_N"/>
</dbReference>
<protein>
    <submittedName>
        <fullName evidence="3">Iron dicitrate transport regulator FecR</fullName>
    </submittedName>
</protein>
<dbReference type="Proteomes" id="UP000237378">
    <property type="component" value="Unassembled WGS sequence"/>
</dbReference>
<dbReference type="GO" id="GO:0016989">
    <property type="term" value="F:sigma factor antagonist activity"/>
    <property type="evidence" value="ECO:0007669"/>
    <property type="project" value="TreeGrafter"/>
</dbReference>
<reference evidence="3 4" key="2">
    <citation type="submission" date="2018-03" db="EMBL/GenBank/DDBJ databases">
        <title>Draft genome of Pseudomonas putida strain KH-18-2.</title>
        <authorList>
            <person name="Yoshizawa S."/>
            <person name="Khan N.H."/>
            <person name="Nishimura M."/>
            <person name="Chiura H.X."/>
            <person name="Ogura Y."/>
            <person name="Hayashi T."/>
            <person name="Kogure K."/>
        </authorList>
    </citation>
    <scope>NUCLEOTIDE SEQUENCE [LARGE SCALE GENOMIC DNA]</scope>
    <source>
        <strain evidence="3 4">KH-18-2</strain>
    </source>
</reference>
<feature type="domain" description="FecR N-terminal" evidence="2">
    <location>
        <begin position="14"/>
        <end position="55"/>
    </location>
</feature>
<reference evidence="3 4" key="1">
    <citation type="submission" date="2016-08" db="EMBL/GenBank/DDBJ databases">
        <authorList>
            <person name="Seilhamer J.J."/>
        </authorList>
    </citation>
    <scope>NUCLEOTIDE SEQUENCE [LARGE SCALE GENOMIC DNA]</scope>
    <source>
        <strain evidence="3 4">KH-18-2</strain>
    </source>
</reference>
<sequence length="318" mass="35045">MPMPDDTPAQAQVDQAIDWLVKLRFDSPSPRTEQQFQHWLASHPHNCLAWQRVSNLGDELAGLPKDLSRRTLDASQPPKASRRDHLKLLGLLAVGGSLGWAAREPLGLPQLLADTSTATGERRQWQGSDGSRIQLNTASAIDLHYSAEQRQLKLIHGEVSLDSNPNDNRPFHIATRVGPLTTFDGQLLLRENGQGLLLSVRRGEVTLFPALASARQVLPGETLQVGTNGSIQARTLHNDPWGWTEGVLSVQQMPLAEFVTELGRYRPGLLRCAPEVAGLKVSGTYQLADTGQILQLLTRSLPVRVEYRTRYWVSIGAA</sequence>
<evidence type="ECO:0000313" key="4">
    <source>
        <dbReference type="Proteomes" id="UP000237378"/>
    </source>
</evidence>
<dbReference type="PANTHER" id="PTHR30273:SF2">
    <property type="entry name" value="PROTEIN FECR"/>
    <property type="match status" value="1"/>
</dbReference>
<dbReference type="InterPro" id="IPR012373">
    <property type="entry name" value="Ferrdict_sens_TM"/>
</dbReference>
<organism evidence="3 4">
    <name type="scientific">Pseudomonas putida</name>
    <name type="common">Arthrobacter siderocapsulatus</name>
    <dbReference type="NCBI Taxonomy" id="303"/>
    <lineage>
        <taxon>Bacteria</taxon>
        <taxon>Pseudomonadati</taxon>
        <taxon>Pseudomonadota</taxon>
        <taxon>Gammaproteobacteria</taxon>
        <taxon>Pseudomonadales</taxon>
        <taxon>Pseudomonadaceae</taxon>
        <taxon>Pseudomonas</taxon>
    </lineage>
</organism>
<comment type="caution">
    <text evidence="3">The sequence shown here is derived from an EMBL/GenBank/DDBJ whole genome shotgun (WGS) entry which is preliminary data.</text>
</comment>
<accession>A0A1X0ZZC0</accession>
<dbReference type="RefSeq" id="WP_021784745.1">
    <property type="nucleotide sequence ID" value="NZ_CP143524.1"/>
</dbReference>
<evidence type="ECO:0000259" key="2">
    <source>
        <dbReference type="Pfam" id="PF16220"/>
    </source>
</evidence>